<dbReference type="NCBIfam" id="TIGR01484">
    <property type="entry name" value="HAD-SF-IIB"/>
    <property type="match status" value="1"/>
</dbReference>
<dbReference type="EMBL" id="CP097320">
    <property type="protein sequence ID" value="UQX10047.1"/>
    <property type="molecule type" value="Genomic_DNA"/>
</dbReference>
<dbReference type="RefSeq" id="WP_219070460.1">
    <property type="nucleotide sequence ID" value="NZ_CAJUXY010000091.1"/>
</dbReference>
<name>A0ABY4QGB8_9MYCO</name>
<keyword evidence="1" id="KW-0378">Hydrolase</keyword>
<accession>A0ABY4QGB8</accession>
<dbReference type="PANTHER" id="PTHR10000:SF8">
    <property type="entry name" value="HAD SUPERFAMILY HYDROLASE-LIKE, TYPE 3"/>
    <property type="match status" value="1"/>
</dbReference>
<organism evidence="1 2">
    <name type="scientific">Candidatus Mycobacterium methanotrophicum</name>
    <dbReference type="NCBI Taxonomy" id="2943498"/>
    <lineage>
        <taxon>Bacteria</taxon>
        <taxon>Bacillati</taxon>
        <taxon>Actinomycetota</taxon>
        <taxon>Actinomycetes</taxon>
        <taxon>Mycobacteriales</taxon>
        <taxon>Mycobacteriaceae</taxon>
        <taxon>Mycobacterium</taxon>
    </lineage>
</organism>
<evidence type="ECO:0000313" key="2">
    <source>
        <dbReference type="Proteomes" id="UP001056610"/>
    </source>
</evidence>
<sequence>MADVRARLVVLDIDGTLLDAYTPLSARTAEALRDLRHRGLQLAFASSRPIGSLQLLARQLDVAAHLIGFNGAVVVRDCGRQLIAETFVVDARLTGALRTFADTGGAVNVYQPSRWLAVAPAAATDHEEQVTGLTADERGTPDALAQLLGESVLKVMCRGSTSARADVLDELAVRDDLTAVTSGWDCCDIQARGIDKGIAVSELCRSLQITPADVVAFGDSDSDAPMLQLAHYGVAVGAASERAKAVSCEHIDGPGSEAVADWLGRITVSR</sequence>
<protein>
    <submittedName>
        <fullName evidence="1">HAD-IIB family hydrolase</fullName>
    </submittedName>
</protein>
<evidence type="ECO:0000313" key="1">
    <source>
        <dbReference type="EMBL" id="UQX10047.1"/>
    </source>
</evidence>
<dbReference type="Pfam" id="PF08282">
    <property type="entry name" value="Hydrolase_3"/>
    <property type="match status" value="1"/>
</dbReference>
<keyword evidence="2" id="KW-1185">Reference proteome</keyword>
<reference evidence="1" key="1">
    <citation type="submission" date="2022-05" db="EMBL/GenBank/DDBJ databases">
        <title>A methanotrophic Mycobacterium dominates a cave microbial ecosystem.</title>
        <authorList>
            <person name="Van Spanning R.J.M."/>
            <person name="Guan Q."/>
            <person name="Melkonian C."/>
            <person name="Gallant J."/>
            <person name="Polerecky L."/>
            <person name="Flot J.-F."/>
            <person name="Brandt B.W."/>
            <person name="Braster M."/>
            <person name="Iturbe Espinoza P."/>
            <person name="Aerts J."/>
            <person name="Meima-Franke M."/>
            <person name="Piersma S.R."/>
            <person name="Bunduc C."/>
            <person name="Ummels R."/>
            <person name="Pain A."/>
            <person name="Fleming E.J."/>
            <person name="van der Wel N."/>
            <person name="Gherman V.D."/>
            <person name="Sarbu S.M."/>
            <person name="Bodelier P.L.E."/>
            <person name="Bitter W."/>
        </authorList>
    </citation>
    <scope>NUCLEOTIDE SEQUENCE</scope>
    <source>
        <strain evidence="1">Sulfur Cave</strain>
    </source>
</reference>
<dbReference type="InterPro" id="IPR006379">
    <property type="entry name" value="HAD-SF_hydro_IIB"/>
</dbReference>
<dbReference type="Proteomes" id="UP001056610">
    <property type="component" value="Chromosome"/>
</dbReference>
<dbReference type="GO" id="GO:0016787">
    <property type="term" value="F:hydrolase activity"/>
    <property type="evidence" value="ECO:0007669"/>
    <property type="project" value="UniProtKB-KW"/>
</dbReference>
<gene>
    <name evidence="1" type="ORF">M5I08_17755</name>
</gene>
<dbReference type="PANTHER" id="PTHR10000">
    <property type="entry name" value="PHOSPHOSERINE PHOSPHATASE"/>
    <property type="match status" value="1"/>
</dbReference>
<proteinExistence type="predicted"/>